<feature type="region of interest" description="Disordered" evidence="1">
    <location>
        <begin position="673"/>
        <end position="701"/>
    </location>
</feature>
<sequence length="842" mass="92928">MNPLQLPLLTLRSRCAFHGCVLWCMVIGGFLLPACDRTDQVVQSSRATGEVPTGQLISTSQSPRAALEACIAAYENLTQYQDAGFVRLLYRLDGQPVEDRAPLSVAWKNTGQLGFSVYSLKAGPSGSRWRLRFGDEQTAQDEQILSRALPRQVTLSWLLDDPLVSDRLSAGLAGFPPQLDLLLGTEPLASLVDDSAQLILRTPQVVDGRPCQVLSIQRGKVEYVMWIDQDSHLLRRLRIPNENLAPAMLADQRVSEIQLTIELPDIRTSGDIDWANFTPEINARDRLVTHFVPRPPAIDTTLLDRELPPFTMQNEEGQVVVQSSTMNRDRKILVMTWLADHPACRVAASQLSVIAQQLRSSAPEVAERIQFVCIWAAPTPPAGLTFPELRKSWDMPGIFAVDRKAMGRDLFRVNEAPTLVVLDANNRLQLRELRTNPVLDQLLPRLLAQIVSGENIAQAVVQRAHAEQLRYAVELQLASASDNPRVNDSIPESYQPAQVHLAEVSQQDSTSESTATTVDANQMVWQLHGDGRLERQSIVGDAATSFTTPWKTVAGAMPRIQVSQDTRYIALAERDTNHLEIFDSQSEQNRKIELPLNSTIVDLRWLAMHGTRSPRLAVVTRDAKTILLDPKNREQLSGDSAVKPAAIISHASADSLVEGYVVLENGKVEPLQLSRDSTESAPALPGRPIAHTRTSAPPMNGTAGAAAVQAELDFLPAAGPWLPARDVRSGSVLARGWLAAEEPALFLLDQSLTPRWHYRMPIIDTSNAWPMIAEGLDPASGQTVWGIVEDQRTVHLLRADGIGRDHFRVSEPITGIAIVPSGDRLILRIVHRSKAINYSMSW</sequence>
<dbReference type="Proteomes" id="UP000318017">
    <property type="component" value="Chromosome"/>
</dbReference>
<proteinExistence type="predicted"/>
<gene>
    <name evidence="2" type="ORF">Q31a_06530</name>
</gene>
<dbReference type="KEGG" id="ahel:Q31a_06530"/>
<name>A0A518G189_9BACT</name>
<dbReference type="RefSeq" id="WP_145073831.1">
    <property type="nucleotide sequence ID" value="NZ_CP036298.1"/>
</dbReference>
<keyword evidence="3" id="KW-1185">Reference proteome</keyword>
<evidence type="ECO:0000313" key="2">
    <source>
        <dbReference type="EMBL" id="QDV22369.1"/>
    </source>
</evidence>
<evidence type="ECO:0008006" key="4">
    <source>
        <dbReference type="Google" id="ProtNLM"/>
    </source>
</evidence>
<protein>
    <recommendedName>
        <fullName evidence="4">Thioredoxin domain-containing protein</fullName>
    </recommendedName>
</protein>
<dbReference type="InterPro" id="IPR036249">
    <property type="entry name" value="Thioredoxin-like_sf"/>
</dbReference>
<organism evidence="2 3">
    <name type="scientific">Aureliella helgolandensis</name>
    <dbReference type="NCBI Taxonomy" id="2527968"/>
    <lineage>
        <taxon>Bacteria</taxon>
        <taxon>Pseudomonadati</taxon>
        <taxon>Planctomycetota</taxon>
        <taxon>Planctomycetia</taxon>
        <taxon>Pirellulales</taxon>
        <taxon>Pirellulaceae</taxon>
        <taxon>Aureliella</taxon>
    </lineage>
</organism>
<reference evidence="2 3" key="1">
    <citation type="submission" date="2019-02" db="EMBL/GenBank/DDBJ databases">
        <title>Deep-cultivation of Planctomycetes and their phenomic and genomic characterization uncovers novel biology.</title>
        <authorList>
            <person name="Wiegand S."/>
            <person name="Jogler M."/>
            <person name="Boedeker C."/>
            <person name="Pinto D."/>
            <person name="Vollmers J."/>
            <person name="Rivas-Marin E."/>
            <person name="Kohn T."/>
            <person name="Peeters S.H."/>
            <person name="Heuer A."/>
            <person name="Rast P."/>
            <person name="Oberbeckmann S."/>
            <person name="Bunk B."/>
            <person name="Jeske O."/>
            <person name="Meyerdierks A."/>
            <person name="Storesund J.E."/>
            <person name="Kallscheuer N."/>
            <person name="Luecker S."/>
            <person name="Lage O.M."/>
            <person name="Pohl T."/>
            <person name="Merkel B.J."/>
            <person name="Hornburger P."/>
            <person name="Mueller R.-W."/>
            <person name="Bruemmer F."/>
            <person name="Labrenz M."/>
            <person name="Spormann A.M."/>
            <person name="Op den Camp H."/>
            <person name="Overmann J."/>
            <person name="Amann R."/>
            <person name="Jetten M.S.M."/>
            <person name="Mascher T."/>
            <person name="Medema M.H."/>
            <person name="Devos D.P."/>
            <person name="Kaster A.-K."/>
            <person name="Ovreas L."/>
            <person name="Rohde M."/>
            <person name="Galperin M.Y."/>
            <person name="Jogler C."/>
        </authorList>
    </citation>
    <scope>NUCLEOTIDE SEQUENCE [LARGE SCALE GENOMIC DNA]</scope>
    <source>
        <strain evidence="2 3">Q31a</strain>
    </source>
</reference>
<evidence type="ECO:0000313" key="3">
    <source>
        <dbReference type="Proteomes" id="UP000318017"/>
    </source>
</evidence>
<dbReference type="Gene3D" id="3.40.30.10">
    <property type="entry name" value="Glutaredoxin"/>
    <property type="match status" value="1"/>
</dbReference>
<dbReference type="AlphaFoldDB" id="A0A518G189"/>
<dbReference type="OrthoDB" id="229902at2"/>
<accession>A0A518G189</accession>
<dbReference type="SUPFAM" id="SSF52833">
    <property type="entry name" value="Thioredoxin-like"/>
    <property type="match status" value="1"/>
</dbReference>
<dbReference type="EMBL" id="CP036298">
    <property type="protein sequence ID" value="QDV22369.1"/>
    <property type="molecule type" value="Genomic_DNA"/>
</dbReference>
<evidence type="ECO:0000256" key="1">
    <source>
        <dbReference type="SAM" id="MobiDB-lite"/>
    </source>
</evidence>